<dbReference type="InterPro" id="IPR017441">
    <property type="entry name" value="Protein_kinase_ATP_BS"/>
</dbReference>
<dbReference type="PROSITE" id="PS00107">
    <property type="entry name" value="PROTEIN_KINASE_ATP"/>
    <property type="match status" value="1"/>
</dbReference>
<sequence length="286" mass="33196">DLKDCVLGHGVSGVVRLAEHRESAEKYAIKTLSISASNLKKAYMSRNEVDTYLQLDHPTIVRLVDVFEDAEKVYIVMEFSSGNELYDQLINEKFLDEYRAKKLILQMLECVVYCHNKRICHRDIKLENWVYSNQKLNLVKLIDFGFSRTFSSNVPMTAMHGTIYYVSPEVMDGCYREKCDIWSIGVILYMVLSGKPPFTGNADYQILLRIKNNLYDFKGPVWNKVSAEAKEFIKLLLQPSPAERPSAREALQHRWLRNVTEETLSQLVRKLLETIFCQRLIDELLE</sequence>
<evidence type="ECO:0000313" key="6">
    <source>
        <dbReference type="RefSeq" id="XP_027201381.1"/>
    </source>
</evidence>
<dbReference type="InParanoid" id="A0A6P6Y8S5"/>
<dbReference type="OMA" id="IDWFESK"/>
<dbReference type="Pfam" id="PF00069">
    <property type="entry name" value="Pkinase"/>
    <property type="match status" value="1"/>
</dbReference>
<name>A0A6P6Y8S5_DERPT</name>
<dbReference type="CDD" id="cd05117">
    <property type="entry name" value="STKc_CAMK"/>
    <property type="match status" value="1"/>
</dbReference>
<dbReference type="Gene3D" id="1.10.510.10">
    <property type="entry name" value="Transferase(Phosphotransferase) domain 1"/>
    <property type="match status" value="1"/>
</dbReference>
<evidence type="ECO:0000256" key="2">
    <source>
        <dbReference type="ARBA" id="ARBA00022840"/>
    </source>
</evidence>
<evidence type="ECO:0000256" key="3">
    <source>
        <dbReference type="PROSITE-ProRule" id="PRU10141"/>
    </source>
</evidence>
<organism evidence="5 6">
    <name type="scientific">Dermatophagoides pteronyssinus</name>
    <name type="common">European house dust mite</name>
    <dbReference type="NCBI Taxonomy" id="6956"/>
    <lineage>
        <taxon>Eukaryota</taxon>
        <taxon>Metazoa</taxon>
        <taxon>Ecdysozoa</taxon>
        <taxon>Arthropoda</taxon>
        <taxon>Chelicerata</taxon>
        <taxon>Arachnida</taxon>
        <taxon>Acari</taxon>
        <taxon>Acariformes</taxon>
        <taxon>Sarcoptiformes</taxon>
        <taxon>Astigmata</taxon>
        <taxon>Psoroptidia</taxon>
        <taxon>Analgoidea</taxon>
        <taxon>Pyroglyphidae</taxon>
        <taxon>Dermatophagoidinae</taxon>
        <taxon>Dermatophagoides</taxon>
    </lineage>
</organism>
<feature type="domain" description="Protein kinase" evidence="4">
    <location>
        <begin position="1"/>
        <end position="256"/>
    </location>
</feature>
<dbReference type="PANTHER" id="PTHR24347">
    <property type="entry name" value="SERINE/THREONINE-PROTEIN KINASE"/>
    <property type="match status" value="1"/>
</dbReference>
<dbReference type="FunFam" id="1.10.510.10:FF:000571">
    <property type="entry name" value="Maternal embryonic leucine zipper kinase"/>
    <property type="match status" value="1"/>
</dbReference>
<dbReference type="OrthoDB" id="193931at2759"/>
<accession>A0A6P6Y8S5</accession>
<feature type="binding site" evidence="3">
    <location>
        <position position="30"/>
    </location>
    <ligand>
        <name>ATP</name>
        <dbReference type="ChEBI" id="CHEBI:30616"/>
    </ligand>
</feature>
<dbReference type="AlphaFoldDB" id="A0A6P6Y8S5"/>
<dbReference type="PROSITE" id="PS50011">
    <property type="entry name" value="PROTEIN_KINASE_DOM"/>
    <property type="match status" value="1"/>
</dbReference>
<evidence type="ECO:0000259" key="4">
    <source>
        <dbReference type="PROSITE" id="PS50011"/>
    </source>
</evidence>
<reference evidence="6" key="1">
    <citation type="submission" date="2025-08" db="UniProtKB">
        <authorList>
            <consortium name="RefSeq"/>
        </authorList>
    </citation>
    <scope>IDENTIFICATION</scope>
    <source>
        <strain evidence="6">Airmid</strain>
    </source>
</reference>
<evidence type="ECO:0000256" key="1">
    <source>
        <dbReference type="ARBA" id="ARBA00022741"/>
    </source>
</evidence>
<dbReference type="GO" id="GO:0005524">
    <property type="term" value="F:ATP binding"/>
    <property type="evidence" value="ECO:0007669"/>
    <property type="project" value="UniProtKB-UniRule"/>
</dbReference>
<dbReference type="GO" id="GO:0004672">
    <property type="term" value="F:protein kinase activity"/>
    <property type="evidence" value="ECO:0007669"/>
    <property type="project" value="InterPro"/>
</dbReference>
<dbReference type="KEGG" id="dpte:113795386"/>
<keyword evidence="2 3" id="KW-0067">ATP-binding</keyword>
<feature type="non-terminal residue" evidence="6">
    <location>
        <position position="1"/>
    </location>
</feature>
<gene>
    <name evidence="6" type="primary">LOC113795386</name>
</gene>
<dbReference type="RefSeq" id="XP_027201381.1">
    <property type="nucleotide sequence ID" value="XM_027345580.1"/>
</dbReference>
<dbReference type="SMART" id="SM00220">
    <property type="entry name" value="S_TKc"/>
    <property type="match status" value="1"/>
</dbReference>
<keyword evidence="1 3" id="KW-0547">Nucleotide-binding</keyword>
<dbReference type="Gene3D" id="3.30.200.20">
    <property type="entry name" value="Phosphorylase Kinase, domain 1"/>
    <property type="match status" value="1"/>
</dbReference>
<proteinExistence type="predicted"/>
<dbReference type="InterPro" id="IPR000719">
    <property type="entry name" value="Prot_kinase_dom"/>
</dbReference>
<protein>
    <submittedName>
        <fullName evidence="6">Calcium-dependent protein kinase 3-like</fullName>
    </submittedName>
</protein>
<evidence type="ECO:0000313" key="5">
    <source>
        <dbReference type="Proteomes" id="UP000515146"/>
    </source>
</evidence>
<dbReference type="InterPro" id="IPR011009">
    <property type="entry name" value="Kinase-like_dom_sf"/>
</dbReference>
<dbReference type="SUPFAM" id="SSF56112">
    <property type="entry name" value="Protein kinase-like (PK-like)"/>
    <property type="match status" value="1"/>
</dbReference>
<keyword evidence="5" id="KW-1185">Reference proteome</keyword>
<dbReference type="Proteomes" id="UP000515146">
    <property type="component" value="Unplaced"/>
</dbReference>